<proteinExistence type="predicted"/>
<name>A0A2T7PUH6_POMCA</name>
<dbReference type="Proteomes" id="UP000245119">
    <property type="component" value="Linkage Group LG2"/>
</dbReference>
<protein>
    <submittedName>
        <fullName evidence="1">Uncharacterized protein</fullName>
    </submittedName>
</protein>
<dbReference type="AlphaFoldDB" id="A0A2T7PUH6"/>
<gene>
    <name evidence="1" type="ORF">C0Q70_04078</name>
</gene>
<organism evidence="1 2">
    <name type="scientific">Pomacea canaliculata</name>
    <name type="common">Golden apple snail</name>
    <dbReference type="NCBI Taxonomy" id="400727"/>
    <lineage>
        <taxon>Eukaryota</taxon>
        <taxon>Metazoa</taxon>
        <taxon>Spiralia</taxon>
        <taxon>Lophotrochozoa</taxon>
        <taxon>Mollusca</taxon>
        <taxon>Gastropoda</taxon>
        <taxon>Caenogastropoda</taxon>
        <taxon>Architaenioglossa</taxon>
        <taxon>Ampullarioidea</taxon>
        <taxon>Ampullariidae</taxon>
        <taxon>Pomacea</taxon>
    </lineage>
</organism>
<accession>A0A2T7PUH6</accession>
<evidence type="ECO:0000313" key="2">
    <source>
        <dbReference type="Proteomes" id="UP000245119"/>
    </source>
</evidence>
<evidence type="ECO:0000313" key="1">
    <source>
        <dbReference type="EMBL" id="PVD37085.1"/>
    </source>
</evidence>
<comment type="caution">
    <text evidence="1">The sequence shown here is derived from an EMBL/GenBank/DDBJ whole genome shotgun (WGS) entry which is preliminary data.</text>
</comment>
<reference evidence="1 2" key="1">
    <citation type="submission" date="2018-04" db="EMBL/GenBank/DDBJ databases">
        <title>The genome of golden apple snail Pomacea canaliculata provides insight into stress tolerance and invasive adaptation.</title>
        <authorList>
            <person name="Liu C."/>
            <person name="Liu B."/>
            <person name="Ren Y."/>
            <person name="Zhang Y."/>
            <person name="Wang H."/>
            <person name="Li S."/>
            <person name="Jiang F."/>
            <person name="Yin L."/>
            <person name="Zhang G."/>
            <person name="Qian W."/>
            <person name="Fan W."/>
        </authorList>
    </citation>
    <scope>NUCLEOTIDE SEQUENCE [LARGE SCALE GENOMIC DNA]</scope>
    <source>
        <strain evidence="1">SZHN2017</strain>
        <tissue evidence="1">Muscle</tissue>
    </source>
</reference>
<dbReference type="EMBL" id="PZQS01000002">
    <property type="protein sequence ID" value="PVD37085.1"/>
    <property type="molecule type" value="Genomic_DNA"/>
</dbReference>
<keyword evidence="2" id="KW-1185">Reference proteome</keyword>
<sequence length="188" mass="21575">MASSSDPQDMLNMIPEFVPKSNVWTRKHKYPRTIYNTDYMDWTHHPLYPNENLLARYPVQSCSPKTTLRIFRPLPPYEKGAVVDHQLDLRKKLAASRGLSTPEPTLHLGHKHFSLNPICKRLRKYDDPIPQPLDTTKRISYVDPRSKEDFDSNQNVVRYGLSDHNVALGIVPCTLAIPPEPVKDTSNC</sequence>